<evidence type="ECO:0000256" key="3">
    <source>
        <dbReference type="ARBA" id="ARBA00022989"/>
    </source>
</evidence>
<keyword evidence="8" id="KW-1185">Reference proteome</keyword>
<keyword evidence="2 5" id="KW-0812">Transmembrane</keyword>
<proteinExistence type="predicted"/>
<dbReference type="Pfam" id="PF06305">
    <property type="entry name" value="LapA_dom"/>
    <property type="match status" value="1"/>
</dbReference>
<keyword evidence="3 5" id="KW-1133">Transmembrane helix</keyword>
<evidence type="ECO:0000256" key="5">
    <source>
        <dbReference type="SAM" id="Phobius"/>
    </source>
</evidence>
<name>A0A6H1U546_9CYAN</name>
<reference evidence="7 8" key="1">
    <citation type="submission" date="2020-04" db="EMBL/GenBank/DDBJ databases">
        <authorList>
            <person name="Basu S."/>
            <person name="Maruthanayagam V."/>
            <person name="Chakraborty S."/>
            <person name="Pramanik A."/>
            <person name="Mukherjee J."/>
            <person name="Brink B."/>
        </authorList>
    </citation>
    <scope>NUCLEOTIDE SEQUENCE [LARGE SCALE GENOMIC DNA]</scope>
    <source>
        <strain evidence="7 8">AP17</strain>
    </source>
</reference>
<evidence type="ECO:0000313" key="8">
    <source>
        <dbReference type="Proteomes" id="UP000500857"/>
    </source>
</evidence>
<sequence>MPALIASAIAAVWIVAIAIVSVQNATLVSLQFLGFQSIQLPLGIVLALSAATGAIGGAIGLSVAGNASDRGDRRLR</sequence>
<feature type="transmembrane region" description="Helical" evidence="5">
    <location>
        <begin position="42"/>
        <end position="67"/>
    </location>
</feature>
<keyword evidence="4 5" id="KW-0472">Membrane</keyword>
<protein>
    <submittedName>
        <fullName evidence="7">DUF1049 domain-containing protein</fullName>
    </submittedName>
</protein>
<evidence type="ECO:0000256" key="1">
    <source>
        <dbReference type="ARBA" id="ARBA00022475"/>
    </source>
</evidence>
<dbReference type="Proteomes" id="UP000500857">
    <property type="component" value="Chromosome"/>
</dbReference>
<feature type="domain" description="Lipopolysaccharide assembly protein A" evidence="6">
    <location>
        <begin position="23"/>
        <end position="60"/>
    </location>
</feature>
<evidence type="ECO:0000313" key="7">
    <source>
        <dbReference type="EMBL" id="QIZ72749.1"/>
    </source>
</evidence>
<dbReference type="KEGG" id="oxy:HCG48_20905"/>
<evidence type="ECO:0000259" key="6">
    <source>
        <dbReference type="Pfam" id="PF06305"/>
    </source>
</evidence>
<evidence type="ECO:0000256" key="4">
    <source>
        <dbReference type="ARBA" id="ARBA00023136"/>
    </source>
</evidence>
<organism evidence="7 8">
    <name type="scientific">Oxynema aestuarii AP17</name>
    <dbReference type="NCBI Taxonomy" id="2064643"/>
    <lineage>
        <taxon>Bacteria</taxon>
        <taxon>Bacillati</taxon>
        <taxon>Cyanobacteriota</taxon>
        <taxon>Cyanophyceae</taxon>
        <taxon>Oscillatoriophycideae</taxon>
        <taxon>Oscillatoriales</taxon>
        <taxon>Oscillatoriaceae</taxon>
        <taxon>Oxynema</taxon>
        <taxon>Oxynema aestuarii</taxon>
    </lineage>
</organism>
<dbReference type="AlphaFoldDB" id="A0A6H1U546"/>
<gene>
    <name evidence="7" type="ORF">HCG48_20905</name>
</gene>
<accession>A0A6H1U546</accession>
<keyword evidence="1" id="KW-1003">Cell membrane</keyword>
<dbReference type="EMBL" id="CP051167">
    <property type="protein sequence ID" value="QIZ72749.1"/>
    <property type="molecule type" value="Genomic_DNA"/>
</dbReference>
<dbReference type="InterPro" id="IPR010445">
    <property type="entry name" value="LapA_dom"/>
</dbReference>
<dbReference type="GO" id="GO:0005886">
    <property type="term" value="C:plasma membrane"/>
    <property type="evidence" value="ECO:0007669"/>
    <property type="project" value="InterPro"/>
</dbReference>
<evidence type="ECO:0000256" key="2">
    <source>
        <dbReference type="ARBA" id="ARBA00022692"/>
    </source>
</evidence>
<dbReference type="RefSeq" id="WP_168570896.1">
    <property type="nucleotide sequence ID" value="NZ_CP051167.1"/>
</dbReference>